<dbReference type="KEGG" id="kvl:KVU_0787"/>
<reference evidence="2 3" key="1">
    <citation type="journal article" date="2011" name="J. Bacteriol.">
        <title>Complete genome sequence of the industrial strain Ketogulonicigenium vulgare WSH-001.</title>
        <authorList>
            <person name="Liu L."/>
            <person name="Li Y."/>
            <person name="Zhang J."/>
            <person name="Zhou Z."/>
            <person name="Liu J."/>
            <person name="Li X."/>
            <person name="Zhou J."/>
            <person name="Du G."/>
            <person name="Wang L."/>
            <person name="Chen J."/>
        </authorList>
    </citation>
    <scope>NUCLEOTIDE SEQUENCE [LARGE SCALE GENOMIC DNA]</scope>
    <source>
        <strain evidence="2 3">WSH-001</strain>
    </source>
</reference>
<evidence type="ECO:0000313" key="3">
    <source>
        <dbReference type="Proteomes" id="UP000000692"/>
    </source>
</evidence>
<keyword evidence="3" id="KW-1185">Reference proteome</keyword>
<accession>F9Y4Z4</accession>
<dbReference type="HOGENOM" id="CLU_555256_0_0_5"/>
<organism evidence="2 3">
    <name type="scientific">Ketogulonicigenium vulgare (strain WSH-001)</name>
    <dbReference type="NCBI Taxonomy" id="759362"/>
    <lineage>
        <taxon>Bacteria</taxon>
        <taxon>Pseudomonadati</taxon>
        <taxon>Pseudomonadota</taxon>
        <taxon>Alphaproteobacteria</taxon>
        <taxon>Rhodobacterales</taxon>
        <taxon>Roseobacteraceae</taxon>
        <taxon>Ketogulonicigenium</taxon>
    </lineage>
</organism>
<feature type="region of interest" description="Disordered" evidence="1">
    <location>
        <begin position="312"/>
        <end position="336"/>
    </location>
</feature>
<gene>
    <name evidence="2" type="ordered locus">KVU_0787</name>
</gene>
<feature type="compositionally biased region" description="Basic and acidic residues" evidence="1">
    <location>
        <begin position="312"/>
        <end position="323"/>
    </location>
</feature>
<dbReference type="AlphaFoldDB" id="F9Y4Z4"/>
<dbReference type="EMBL" id="CP002018">
    <property type="protein sequence ID" value="AEM40626.1"/>
    <property type="molecule type" value="Genomic_DNA"/>
</dbReference>
<dbReference type="eggNOG" id="ENOG5033NGF">
    <property type="taxonomic scope" value="Bacteria"/>
</dbReference>
<evidence type="ECO:0000313" key="2">
    <source>
        <dbReference type="EMBL" id="AEM40626.1"/>
    </source>
</evidence>
<sequence length="491" mass="52897">MGDKARVEIGLDRLRAAFGAIARIAEPAERHFGQGKAKVVDGQHTRAHPFAQTRRRLGRAGKRIGRKAKGQAVRLGQRGIHGCDTVDHRDGAKGFVIHDQRILRHIGQHGRGIEIALVANAATAGDQTRAAVDGILDHAFQCRDAPVIRERTHLAVRVQPVADLDLFCRAGKAVDEPIRDAILHQKARGRDADLTRVAEFMLYGQGDGRLDIGIIEHQHGGVAAQLHRGALHMQAGEAGKMFANRGRAGERDFADGRMRDQIFRNLGRHAEHKVHDAGRHARINKTIDHRGGRGGGLFGRLDDDGTAGAERGRQLAHDLVDRKVPRRKGRDGADRVLDRDLQNAGRAGGDHLTIGAAAFLGEPVDHIGGGGHFALGLAQGFALFQRQQHRDCLGPGAQQICGAAHNLAAFQRRDVFPLVEAALRGSQSGLEIGRRGVGDVADHLFGRGIDHGNATAVRGFAPNAVNEKEGISIHRMSLRRRGAAPSASPAS</sequence>
<proteinExistence type="predicted"/>
<protein>
    <submittedName>
        <fullName evidence="2">Uncharacterized protein</fullName>
    </submittedName>
</protein>
<dbReference type="Proteomes" id="UP000000692">
    <property type="component" value="Chromosome"/>
</dbReference>
<dbReference type="OrthoDB" id="9763676at2"/>
<name>F9Y4Z4_KETVW</name>
<evidence type="ECO:0000256" key="1">
    <source>
        <dbReference type="SAM" id="MobiDB-lite"/>
    </source>
</evidence>